<dbReference type="Proteomes" id="UP000070376">
    <property type="component" value="Unassembled WGS sequence"/>
</dbReference>
<reference evidence="2" key="1">
    <citation type="submission" date="2016-01" db="EMBL/GenBank/DDBJ databases">
        <authorList>
            <person name="Mitreva M."/>
            <person name="Pepin K.H."/>
            <person name="Mihindukulasuriya K.A."/>
            <person name="Fulton R."/>
            <person name="Fronick C."/>
            <person name="O'Laughlin M."/>
            <person name="Miner T."/>
            <person name="Herter B."/>
            <person name="Rosa B.A."/>
            <person name="Cordes M."/>
            <person name="Tomlinson C."/>
            <person name="Wollam A."/>
            <person name="Palsikar V.B."/>
            <person name="Mardis E.R."/>
            <person name="Wilson R.K."/>
        </authorList>
    </citation>
    <scope>NUCLEOTIDE SEQUENCE [LARGE SCALE GENOMIC DNA]</scope>
    <source>
        <strain evidence="2">GED7749B</strain>
    </source>
</reference>
<protein>
    <submittedName>
        <fullName evidence="1">Uncharacterized protein</fullName>
    </submittedName>
</protein>
<name>A0A133KT76_HEYCO</name>
<comment type="caution">
    <text evidence="1">The sequence shown here is derived from an EMBL/GenBank/DDBJ whole genome shotgun (WGS) entry which is preliminary data.</text>
</comment>
<dbReference type="AlphaFoldDB" id="A0A133KT76"/>
<dbReference type="EMBL" id="LRPN01000050">
    <property type="protein sequence ID" value="KWZ82707.1"/>
    <property type="molecule type" value="Genomic_DNA"/>
</dbReference>
<evidence type="ECO:0000313" key="2">
    <source>
        <dbReference type="Proteomes" id="UP000070376"/>
    </source>
</evidence>
<organism evidence="1 2">
    <name type="scientific">Heyndrickxia coagulans</name>
    <name type="common">Weizmannia coagulans</name>
    <dbReference type="NCBI Taxonomy" id="1398"/>
    <lineage>
        <taxon>Bacteria</taxon>
        <taxon>Bacillati</taxon>
        <taxon>Bacillota</taxon>
        <taxon>Bacilli</taxon>
        <taxon>Bacillales</taxon>
        <taxon>Bacillaceae</taxon>
        <taxon>Heyndrickxia</taxon>
    </lineage>
</organism>
<dbReference type="PATRIC" id="fig|1398.19.peg.837"/>
<proteinExistence type="predicted"/>
<accession>A0A133KT76</accession>
<gene>
    <name evidence="1" type="ORF">HMPREF3213_01649</name>
</gene>
<evidence type="ECO:0000313" key="1">
    <source>
        <dbReference type="EMBL" id="KWZ82707.1"/>
    </source>
</evidence>
<sequence length="73" mass="8260">MSNGKASYSLFPFYMSKKNVASFLGVFLPTDKKRSRPFQPFPRKKKAWHLPFIISKKTGTAPGLFGPETLCSF</sequence>